<comment type="function">
    <text evidence="8">Part of the phosphoribosylformylglycinamidine synthase complex involved in the purines biosynthetic pathway. Catalyzes the ATP-dependent conversion of formylglycinamide ribonucleotide (FGAR) and glutamine to yield formylglycinamidine ribonucleotide (FGAM) and glutamate. The FGAM synthase complex is composed of three subunits. PurQ produces an ammonia molecule by converting glutamine to glutamate. PurL transfers the ammonia molecule to FGAR to form FGAM in an ATP-dependent manner. PurS interacts with PurQ and PurL and is thought to assist in the transfer of the ammonia molecule from PurQ to PurL.</text>
</comment>
<dbReference type="GO" id="GO:0004359">
    <property type="term" value="F:glutaminase activity"/>
    <property type="evidence" value="ECO:0007669"/>
    <property type="project" value="UniProtKB-EC"/>
</dbReference>
<sequence length="262" mass="29170">MKKVKALILRTAGTNCDCETQTAFELSGAIAERIHVNALIEKKDKIFEYDILVFPGGFSYGDDIASGKILANEVKNKLGNRIKKFALSGRPIIGICNGFQVLVKMGLLPDPELFEQVSTLSYNDSDKFECRWVYLKTEKKIKNESNCVWTKNLPDIISLPIAHGEGKFIPDGRKLLDSLNKNNQIVFRYCSKDGGKPEYPLDPNGSVDQIAGICNTAGNVFGLMPHPERYIFALQHPARKSFCGGVYGWGKVIFQNAVDFVK</sequence>
<evidence type="ECO:0000256" key="3">
    <source>
        <dbReference type="ARBA" id="ARBA00022741"/>
    </source>
</evidence>
<dbReference type="NCBIfam" id="TIGR01737">
    <property type="entry name" value="FGAM_synth_I"/>
    <property type="match status" value="1"/>
</dbReference>
<reference evidence="9 10" key="1">
    <citation type="submission" date="2015-11" db="EMBL/GenBank/DDBJ databases">
        <title>Evidence for parallel genomic evolution in an endosymbiosis of termite gut flagellates.</title>
        <authorList>
            <person name="Zheng H."/>
        </authorList>
    </citation>
    <scope>NUCLEOTIDE SEQUENCE [LARGE SCALE GENOMIC DNA]</scope>
    <source>
        <strain evidence="9 10">CET450</strain>
    </source>
</reference>
<comment type="subunit">
    <text evidence="8">Part of the FGAM synthase complex composed of 1 PurL, 1 PurQ and 2 PurS subunits.</text>
</comment>
<organism evidence="9 10">
    <name type="scientific">Endomicrobium trichonymphae</name>
    <dbReference type="NCBI Taxonomy" id="1408204"/>
    <lineage>
        <taxon>Bacteria</taxon>
        <taxon>Pseudomonadati</taxon>
        <taxon>Elusimicrobiota</taxon>
        <taxon>Endomicrobiia</taxon>
        <taxon>Endomicrobiales</taxon>
        <taxon>Endomicrobiaceae</taxon>
        <taxon>Candidatus Endomicrobiellum</taxon>
    </lineage>
</organism>
<dbReference type="CDD" id="cd01740">
    <property type="entry name" value="GATase1_FGAR_AT"/>
    <property type="match status" value="1"/>
</dbReference>
<dbReference type="GO" id="GO:0005737">
    <property type="term" value="C:cytoplasm"/>
    <property type="evidence" value="ECO:0007669"/>
    <property type="project" value="UniProtKB-SubCell"/>
</dbReference>
<keyword evidence="7 8" id="KW-0315">Glutamine amidotransferase</keyword>
<dbReference type="GO" id="GO:0005524">
    <property type="term" value="F:ATP binding"/>
    <property type="evidence" value="ECO:0007669"/>
    <property type="project" value="UniProtKB-KW"/>
</dbReference>
<dbReference type="InterPro" id="IPR029062">
    <property type="entry name" value="Class_I_gatase-like"/>
</dbReference>
<evidence type="ECO:0000256" key="4">
    <source>
        <dbReference type="ARBA" id="ARBA00022755"/>
    </source>
</evidence>
<dbReference type="PANTHER" id="PTHR10099:SF1">
    <property type="entry name" value="PHOSPHORIBOSYLFORMYLGLYCINAMIDINE SYNTHASE"/>
    <property type="match status" value="1"/>
</dbReference>
<dbReference type="Proteomes" id="UP000095237">
    <property type="component" value="Unassembled WGS sequence"/>
</dbReference>
<dbReference type="HAMAP" id="MF_00421">
    <property type="entry name" value="PurQ"/>
    <property type="match status" value="1"/>
</dbReference>
<evidence type="ECO:0000256" key="6">
    <source>
        <dbReference type="ARBA" id="ARBA00022840"/>
    </source>
</evidence>
<keyword evidence="5 8" id="KW-0378">Hydrolase</keyword>
<evidence type="ECO:0000256" key="7">
    <source>
        <dbReference type="ARBA" id="ARBA00022962"/>
    </source>
</evidence>
<evidence type="ECO:0000256" key="2">
    <source>
        <dbReference type="ARBA" id="ARBA00022598"/>
    </source>
</evidence>
<keyword evidence="10" id="KW-1185">Reference proteome</keyword>
<keyword evidence="4 8" id="KW-0658">Purine biosynthesis</keyword>
<evidence type="ECO:0000256" key="8">
    <source>
        <dbReference type="HAMAP-Rule" id="MF_00421"/>
    </source>
</evidence>
<comment type="caution">
    <text evidence="9">The sequence shown here is derived from an EMBL/GenBank/DDBJ whole genome shotgun (WGS) entry which is preliminary data.</text>
</comment>
<dbReference type="PROSITE" id="PS51273">
    <property type="entry name" value="GATASE_TYPE_1"/>
    <property type="match status" value="1"/>
</dbReference>
<dbReference type="InterPro" id="IPR010075">
    <property type="entry name" value="PRibForGlyAmidine_synth_PurQ"/>
</dbReference>
<dbReference type="EC" id="3.5.1.2" evidence="8"/>
<dbReference type="EMBL" id="LNVX01000223">
    <property type="protein sequence ID" value="OEG71340.1"/>
    <property type="molecule type" value="Genomic_DNA"/>
</dbReference>
<name>A0A1E5ILG3_ENDTX</name>
<accession>A0A1E5ILG3</accession>
<keyword evidence="6 8" id="KW-0067">ATP-binding</keyword>
<comment type="pathway">
    <text evidence="8">Purine metabolism; IMP biosynthesis via de novo pathway; 5-amino-1-(5-phospho-D-ribosyl)imidazole from N(2)-formyl-N(1)-(5-phospho-D-ribosyl)glycinamide: step 1/2.</text>
</comment>
<evidence type="ECO:0000256" key="5">
    <source>
        <dbReference type="ARBA" id="ARBA00022801"/>
    </source>
</evidence>
<keyword evidence="2 8" id="KW-0436">Ligase</keyword>
<gene>
    <name evidence="8" type="primary">purQ</name>
    <name evidence="9" type="ORF">ATZ36_15145</name>
</gene>
<evidence type="ECO:0000313" key="9">
    <source>
        <dbReference type="EMBL" id="OEG71340.1"/>
    </source>
</evidence>
<feature type="active site" evidence="8">
    <location>
        <position position="226"/>
    </location>
</feature>
<dbReference type="GO" id="GO:0004642">
    <property type="term" value="F:phosphoribosylformylglycinamidine synthase activity"/>
    <property type="evidence" value="ECO:0007669"/>
    <property type="project" value="UniProtKB-UniRule"/>
</dbReference>
<proteinExistence type="inferred from homology"/>
<dbReference type="Gene3D" id="3.40.50.880">
    <property type="match status" value="1"/>
</dbReference>
<dbReference type="Pfam" id="PF13507">
    <property type="entry name" value="GATase_5"/>
    <property type="match status" value="1"/>
</dbReference>
<dbReference type="AlphaFoldDB" id="A0A1E5ILG3"/>
<evidence type="ECO:0000256" key="1">
    <source>
        <dbReference type="ARBA" id="ARBA00022490"/>
    </source>
</evidence>
<dbReference type="PIRSF" id="PIRSF001586">
    <property type="entry name" value="FGAM_synth_I"/>
    <property type="match status" value="1"/>
</dbReference>
<dbReference type="PANTHER" id="PTHR10099">
    <property type="entry name" value="PHOSPHORIBOSYLFORMYLGLYCINAMIDINE SYNTHASE"/>
    <property type="match status" value="1"/>
</dbReference>
<feature type="active site" evidence="8">
    <location>
        <position position="228"/>
    </location>
</feature>
<protein>
    <recommendedName>
        <fullName evidence="8">Phosphoribosylformylglycinamidine synthase subunit PurQ</fullName>
        <shortName evidence="8">FGAM synthase</shortName>
        <ecNumber evidence="8">6.3.5.3</ecNumber>
    </recommendedName>
    <alternativeName>
        <fullName evidence="8">Formylglycinamide ribonucleotide amidotransferase subunit I</fullName>
        <shortName evidence="8">FGAR amidotransferase I</shortName>
        <shortName evidence="8">FGAR-AT I</shortName>
    </alternativeName>
    <alternativeName>
        <fullName evidence="8">Glutaminase PurQ</fullName>
        <ecNumber evidence="8">3.5.1.2</ecNumber>
    </alternativeName>
    <alternativeName>
        <fullName evidence="8">Phosphoribosylformylglycinamidine synthase subunit I</fullName>
    </alternativeName>
</protein>
<comment type="subcellular location">
    <subcellularLocation>
        <location evidence="8">Cytoplasm</location>
    </subcellularLocation>
</comment>
<comment type="catalytic activity">
    <reaction evidence="8">
        <text>L-glutamine + H2O = L-glutamate + NH4(+)</text>
        <dbReference type="Rhea" id="RHEA:15889"/>
        <dbReference type="ChEBI" id="CHEBI:15377"/>
        <dbReference type="ChEBI" id="CHEBI:28938"/>
        <dbReference type="ChEBI" id="CHEBI:29985"/>
        <dbReference type="ChEBI" id="CHEBI:58359"/>
        <dbReference type="EC" id="3.5.1.2"/>
    </reaction>
</comment>
<keyword evidence="1 8" id="KW-0963">Cytoplasm</keyword>
<dbReference type="EC" id="6.3.5.3" evidence="8"/>
<comment type="catalytic activity">
    <reaction evidence="8">
        <text>N(2)-formyl-N(1)-(5-phospho-beta-D-ribosyl)glycinamide + L-glutamine + ATP + H2O = 2-formamido-N(1)-(5-O-phospho-beta-D-ribosyl)acetamidine + L-glutamate + ADP + phosphate + H(+)</text>
        <dbReference type="Rhea" id="RHEA:17129"/>
        <dbReference type="ChEBI" id="CHEBI:15377"/>
        <dbReference type="ChEBI" id="CHEBI:15378"/>
        <dbReference type="ChEBI" id="CHEBI:29985"/>
        <dbReference type="ChEBI" id="CHEBI:30616"/>
        <dbReference type="ChEBI" id="CHEBI:43474"/>
        <dbReference type="ChEBI" id="CHEBI:58359"/>
        <dbReference type="ChEBI" id="CHEBI:147286"/>
        <dbReference type="ChEBI" id="CHEBI:147287"/>
        <dbReference type="ChEBI" id="CHEBI:456216"/>
        <dbReference type="EC" id="6.3.5.3"/>
    </reaction>
</comment>
<evidence type="ECO:0000313" key="10">
    <source>
        <dbReference type="Proteomes" id="UP000095237"/>
    </source>
</evidence>
<dbReference type="UniPathway" id="UPA00074">
    <property type="reaction ID" value="UER00128"/>
</dbReference>
<feature type="active site" description="Nucleophile" evidence="8">
    <location>
        <position position="96"/>
    </location>
</feature>
<keyword evidence="3 8" id="KW-0547">Nucleotide-binding</keyword>
<dbReference type="SUPFAM" id="SSF52317">
    <property type="entry name" value="Class I glutamine amidotransferase-like"/>
    <property type="match status" value="1"/>
</dbReference>
<dbReference type="SMART" id="SM01211">
    <property type="entry name" value="GATase_5"/>
    <property type="match status" value="1"/>
</dbReference>
<dbReference type="GO" id="GO:0006189">
    <property type="term" value="P:'de novo' IMP biosynthetic process"/>
    <property type="evidence" value="ECO:0007669"/>
    <property type="project" value="UniProtKB-UniRule"/>
</dbReference>